<keyword evidence="3" id="KW-1185">Reference proteome</keyword>
<dbReference type="Proteomes" id="UP001217089">
    <property type="component" value="Unassembled WGS sequence"/>
</dbReference>
<accession>A0ABQ9FIY5</accession>
<feature type="transmembrane region" description="Helical" evidence="1">
    <location>
        <begin position="41"/>
        <end position="57"/>
    </location>
</feature>
<gene>
    <name evidence="2" type="ORF">KUTeg_006254</name>
</gene>
<keyword evidence="1" id="KW-0472">Membrane</keyword>
<sequence length="104" mass="12268">MNIRIIYVHYCSIFAVPSSSGNNASLLYFYQWVSLDKLPRLLHVLFLYICITIYDGIYGQPYTCLYDLCTYIISFASIFLPYIELCYQYIITFLFIFSLCFAIK</sequence>
<feature type="transmembrane region" description="Helical" evidence="1">
    <location>
        <begin position="87"/>
        <end position="103"/>
    </location>
</feature>
<proteinExistence type="predicted"/>
<dbReference type="EMBL" id="JARBDR010000328">
    <property type="protein sequence ID" value="KAJ8316240.1"/>
    <property type="molecule type" value="Genomic_DNA"/>
</dbReference>
<keyword evidence="1" id="KW-1133">Transmembrane helix</keyword>
<protein>
    <submittedName>
        <fullName evidence="2">Uncharacterized protein</fullName>
    </submittedName>
</protein>
<organism evidence="2 3">
    <name type="scientific">Tegillarca granosa</name>
    <name type="common">Malaysian cockle</name>
    <name type="synonym">Anadara granosa</name>
    <dbReference type="NCBI Taxonomy" id="220873"/>
    <lineage>
        <taxon>Eukaryota</taxon>
        <taxon>Metazoa</taxon>
        <taxon>Spiralia</taxon>
        <taxon>Lophotrochozoa</taxon>
        <taxon>Mollusca</taxon>
        <taxon>Bivalvia</taxon>
        <taxon>Autobranchia</taxon>
        <taxon>Pteriomorphia</taxon>
        <taxon>Arcoida</taxon>
        <taxon>Arcoidea</taxon>
        <taxon>Arcidae</taxon>
        <taxon>Tegillarca</taxon>
    </lineage>
</organism>
<keyword evidence="1" id="KW-0812">Transmembrane</keyword>
<evidence type="ECO:0000256" key="1">
    <source>
        <dbReference type="SAM" id="Phobius"/>
    </source>
</evidence>
<reference evidence="2 3" key="1">
    <citation type="submission" date="2022-12" db="EMBL/GenBank/DDBJ databases">
        <title>Chromosome-level genome of Tegillarca granosa.</title>
        <authorList>
            <person name="Kim J."/>
        </authorList>
    </citation>
    <scope>NUCLEOTIDE SEQUENCE [LARGE SCALE GENOMIC DNA]</scope>
    <source>
        <strain evidence="2">Teg-2019</strain>
        <tissue evidence="2">Adductor muscle</tissue>
    </source>
</reference>
<comment type="caution">
    <text evidence="2">The sequence shown here is derived from an EMBL/GenBank/DDBJ whole genome shotgun (WGS) entry which is preliminary data.</text>
</comment>
<evidence type="ECO:0000313" key="2">
    <source>
        <dbReference type="EMBL" id="KAJ8316240.1"/>
    </source>
</evidence>
<name>A0ABQ9FIY5_TEGGR</name>
<evidence type="ECO:0000313" key="3">
    <source>
        <dbReference type="Proteomes" id="UP001217089"/>
    </source>
</evidence>